<proteinExistence type="predicted"/>
<dbReference type="Proteomes" id="UP001152658">
    <property type="component" value="Unassembled WGS sequence"/>
</dbReference>
<evidence type="ECO:0000313" key="2">
    <source>
        <dbReference type="EMBL" id="CAH8205110.1"/>
    </source>
</evidence>
<keyword evidence="1" id="KW-1133">Transmembrane helix</keyword>
<sequence length="133" mass="15189">MLGTWFSGIGAFSAVLFALYSNKPRLNIKFRGQSKLEIVNQRPVNAHISHIYHEIVGATKSQFSNFSPYRILLNDSKREDEPLDKTVVSGEFLIIHLSTDELYKSYVNKCNYNGIVIPKHMPIMKICIRLTNS</sequence>
<keyword evidence="3" id="KW-1185">Reference proteome</keyword>
<protein>
    <submittedName>
        <fullName evidence="2">Uncharacterized protein</fullName>
    </submittedName>
</protein>
<evidence type="ECO:0000256" key="1">
    <source>
        <dbReference type="SAM" id="Phobius"/>
    </source>
</evidence>
<accession>A0ABN8TR58</accession>
<name>A0ABN8TR58_9VIBR</name>
<evidence type="ECO:0000313" key="3">
    <source>
        <dbReference type="Proteomes" id="UP001152658"/>
    </source>
</evidence>
<keyword evidence="1" id="KW-0812">Transmembrane</keyword>
<comment type="caution">
    <text evidence="2">The sequence shown here is derived from an EMBL/GenBank/DDBJ whole genome shotgun (WGS) entry which is preliminary data.</text>
</comment>
<keyword evidence="1" id="KW-0472">Membrane</keyword>
<reference evidence="2" key="1">
    <citation type="submission" date="2022-06" db="EMBL/GenBank/DDBJ databases">
        <authorList>
            <person name="Goudenege D."/>
            <person name="Le Roux F."/>
        </authorList>
    </citation>
    <scope>NUCLEOTIDE SEQUENCE</scope>
    <source>
        <strain evidence="2">12-063</strain>
    </source>
</reference>
<feature type="transmembrane region" description="Helical" evidence="1">
    <location>
        <begin position="6"/>
        <end position="22"/>
    </location>
</feature>
<gene>
    <name evidence="2" type="ORF">VAE063_1320001</name>
</gene>
<dbReference type="EMBL" id="CALYLK010000036">
    <property type="protein sequence ID" value="CAH8205110.1"/>
    <property type="molecule type" value="Genomic_DNA"/>
</dbReference>
<organism evidence="2 3">
    <name type="scientific">Vibrio aestuarianus</name>
    <dbReference type="NCBI Taxonomy" id="28171"/>
    <lineage>
        <taxon>Bacteria</taxon>
        <taxon>Pseudomonadati</taxon>
        <taxon>Pseudomonadota</taxon>
        <taxon>Gammaproteobacteria</taxon>
        <taxon>Vibrionales</taxon>
        <taxon>Vibrionaceae</taxon>
        <taxon>Vibrio</taxon>
    </lineage>
</organism>